<name>A0A9Q4PVN4_9EURY</name>
<reference evidence="2" key="1">
    <citation type="submission" date="2022-01" db="EMBL/GenBank/DDBJ databases">
        <title>Draft genome of Methanogenium marinum DSM 15558.</title>
        <authorList>
            <person name="Chen S.-C."/>
            <person name="You Y.-T."/>
        </authorList>
    </citation>
    <scope>NUCLEOTIDE SEQUENCE</scope>
    <source>
        <strain evidence="2">DSM 15558</strain>
    </source>
</reference>
<evidence type="ECO:0000256" key="1">
    <source>
        <dbReference type="SAM" id="Phobius"/>
    </source>
</evidence>
<accession>A0A9Q4PVN4</accession>
<gene>
    <name evidence="2" type="ORF">L0665_03870</name>
</gene>
<keyword evidence="1" id="KW-0812">Transmembrane</keyword>
<dbReference type="AlphaFoldDB" id="A0A9Q4PVN4"/>
<dbReference type="EMBL" id="JAKELO010000002">
    <property type="protein sequence ID" value="MDE4907749.1"/>
    <property type="molecule type" value="Genomic_DNA"/>
</dbReference>
<comment type="caution">
    <text evidence="2">The sequence shown here is derived from an EMBL/GenBank/DDBJ whole genome shotgun (WGS) entry which is preliminary data.</text>
</comment>
<keyword evidence="1" id="KW-0472">Membrane</keyword>
<keyword evidence="3" id="KW-1185">Reference proteome</keyword>
<protein>
    <submittedName>
        <fullName evidence="2">Uncharacterized protein</fullName>
    </submittedName>
</protein>
<evidence type="ECO:0000313" key="2">
    <source>
        <dbReference type="EMBL" id="MDE4907749.1"/>
    </source>
</evidence>
<evidence type="ECO:0000313" key="3">
    <source>
        <dbReference type="Proteomes" id="UP001143747"/>
    </source>
</evidence>
<proteinExistence type="predicted"/>
<feature type="transmembrane region" description="Helical" evidence="1">
    <location>
        <begin position="67"/>
        <end position="87"/>
    </location>
</feature>
<dbReference type="RefSeq" id="WP_274924397.1">
    <property type="nucleotide sequence ID" value="NZ_JAKELO010000002.1"/>
</dbReference>
<organism evidence="2 3">
    <name type="scientific">Methanogenium marinum</name>
    <dbReference type="NCBI Taxonomy" id="348610"/>
    <lineage>
        <taxon>Archaea</taxon>
        <taxon>Methanobacteriati</taxon>
        <taxon>Methanobacteriota</taxon>
        <taxon>Stenosarchaea group</taxon>
        <taxon>Methanomicrobia</taxon>
        <taxon>Methanomicrobiales</taxon>
        <taxon>Methanomicrobiaceae</taxon>
        <taxon>Methanogenium</taxon>
    </lineage>
</organism>
<keyword evidence="1" id="KW-1133">Transmembrane helix</keyword>
<sequence>MMNMTDDLTTEIIDMNTKITETHRDVRWICRTLGEMKMTDADFEARIRDMEGWRAERAGAEKRTGGLVAGLSGIVGALAAWVVQWLGVG</sequence>
<dbReference type="Proteomes" id="UP001143747">
    <property type="component" value="Unassembled WGS sequence"/>
</dbReference>